<reference evidence="1 2" key="1">
    <citation type="journal article" date="2021" name="Nat. Plants">
        <title>The Taxus genome provides insights into paclitaxel biosynthesis.</title>
        <authorList>
            <person name="Xiong X."/>
            <person name="Gou J."/>
            <person name="Liao Q."/>
            <person name="Li Y."/>
            <person name="Zhou Q."/>
            <person name="Bi G."/>
            <person name="Li C."/>
            <person name="Du R."/>
            <person name="Wang X."/>
            <person name="Sun T."/>
            <person name="Guo L."/>
            <person name="Liang H."/>
            <person name="Lu P."/>
            <person name="Wu Y."/>
            <person name="Zhang Z."/>
            <person name="Ro D.K."/>
            <person name="Shang Y."/>
            <person name="Huang S."/>
            <person name="Yan J."/>
        </authorList>
    </citation>
    <scope>NUCLEOTIDE SEQUENCE [LARGE SCALE GENOMIC DNA]</scope>
    <source>
        <strain evidence="1">Ta-2019</strain>
    </source>
</reference>
<accession>A0AA38C7L3</accession>
<keyword evidence="2" id="KW-1185">Reference proteome</keyword>
<dbReference type="SUPFAM" id="SSF52540">
    <property type="entry name" value="P-loop containing nucleoside triphosphate hydrolases"/>
    <property type="match status" value="1"/>
</dbReference>
<proteinExistence type="predicted"/>
<feature type="non-terminal residue" evidence="1">
    <location>
        <position position="107"/>
    </location>
</feature>
<dbReference type="Proteomes" id="UP000824469">
    <property type="component" value="Unassembled WGS sequence"/>
</dbReference>
<dbReference type="PANTHER" id="PTHR48040">
    <property type="entry name" value="PLEIOTROPIC DRUG RESISTANCE PROTEIN 1-LIKE ISOFORM X1"/>
    <property type="match status" value="1"/>
</dbReference>
<dbReference type="Gene3D" id="3.40.50.300">
    <property type="entry name" value="P-loop containing nucleotide triphosphate hydrolases"/>
    <property type="match status" value="1"/>
</dbReference>
<comment type="caution">
    <text evidence="1">The sequence shown here is derived from an EMBL/GenBank/DDBJ whole genome shotgun (WGS) entry which is preliminary data.</text>
</comment>
<evidence type="ECO:0000313" key="1">
    <source>
        <dbReference type="EMBL" id="KAH9295457.1"/>
    </source>
</evidence>
<organism evidence="1 2">
    <name type="scientific">Taxus chinensis</name>
    <name type="common">Chinese yew</name>
    <name type="synonym">Taxus wallichiana var. chinensis</name>
    <dbReference type="NCBI Taxonomy" id="29808"/>
    <lineage>
        <taxon>Eukaryota</taxon>
        <taxon>Viridiplantae</taxon>
        <taxon>Streptophyta</taxon>
        <taxon>Embryophyta</taxon>
        <taxon>Tracheophyta</taxon>
        <taxon>Spermatophyta</taxon>
        <taxon>Pinopsida</taxon>
        <taxon>Pinidae</taxon>
        <taxon>Conifers II</taxon>
        <taxon>Cupressales</taxon>
        <taxon>Taxaceae</taxon>
        <taxon>Taxus</taxon>
    </lineage>
</organism>
<dbReference type="AlphaFoldDB" id="A0AA38C7L3"/>
<sequence>MDEPTSGLDARAAAIIVRTVCNTLDTARTVVCTVHRPSIDIFESFHELVLMKRGAQIIYYGPLGRNSQNILEYFDVRICRQGITVSVDQSLPVQRKGAGFLILGLLY</sequence>
<dbReference type="PANTHER" id="PTHR48040:SF53">
    <property type="entry name" value="ABC TRANSPORTER G FAMILY MEMBER 35-LIKE"/>
    <property type="match status" value="1"/>
</dbReference>
<protein>
    <recommendedName>
        <fullName evidence="3">ABC transporter family G domain-containing protein</fullName>
    </recommendedName>
</protein>
<evidence type="ECO:0008006" key="3">
    <source>
        <dbReference type="Google" id="ProtNLM"/>
    </source>
</evidence>
<name>A0AA38C7L3_TAXCH</name>
<evidence type="ECO:0000313" key="2">
    <source>
        <dbReference type="Proteomes" id="UP000824469"/>
    </source>
</evidence>
<gene>
    <name evidence="1" type="ORF">KI387_039045</name>
</gene>
<dbReference type="EMBL" id="JAHRHJ020000011">
    <property type="protein sequence ID" value="KAH9295457.1"/>
    <property type="molecule type" value="Genomic_DNA"/>
</dbReference>
<dbReference type="InterPro" id="IPR027417">
    <property type="entry name" value="P-loop_NTPase"/>
</dbReference>